<evidence type="ECO:0000313" key="4">
    <source>
        <dbReference type="Proteomes" id="UP000006875"/>
    </source>
</evidence>
<dbReference type="GO" id="GO:0015628">
    <property type="term" value="P:protein secretion by the type II secretion system"/>
    <property type="evidence" value="ECO:0007669"/>
    <property type="project" value="InterPro"/>
</dbReference>
<keyword evidence="4" id="KW-1185">Reference proteome</keyword>
<dbReference type="AlphaFoldDB" id="E3HC13"/>
<dbReference type="KEGG" id="ipo:Ilyop_2581"/>
<dbReference type="SUPFAM" id="SSF54523">
    <property type="entry name" value="Pili subunits"/>
    <property type="match status" value="1"/>
</dbReference>
<dbReference type="Gene3D" id="3.30.700.10">
    <property type="entry name" value="Glycoprotein, Type 4 Pilin"/>
    <property type="match status" value="1"/>
</dbReference>
<dbReference type="InterPro" id="IPR045584">
    <property type="entry name" value="Pilin-like"/>
</dbReference>
<dbReference type="PANTHER" id="PTHR30093">
    <property type="entry name" value="GENERAL SECRETION PATHWAY PROTEIN G"/>
    <property type="match status" value="1"/>
</dbReference>
<geneLocation type="plasmid" evidence="3 4">
    <name>pILYOP01</name>
</geneLocation>
<dbReference type="NCBIfam" id="TIGR02532">
    <property type="entry name" value="IV_pilin_GFxxxE"/>
    <property type="match status" value="1"/>
</dbReference>
<dbReference type="Proteomes" id="UP000006875">
    <property type="component" value="Plasmid pILYOP01"/>
</dbReference>
<keyword evidence="2" id="KW-1133">Transmembrane helix</keyword>
<keyword evidence="1" id="KW-0488">Methylation</keyword>
<dbReference type="Pfam" id="PF07963">
    <property type="entry name" value="N_methyl"/>
    <property type="match status" value="1"/>
</dbReference>
<dbReference type="RefSeq" id="WP_013388997.1">
    <property type="nucleotide sequence ID" value="NC_014633.1"/>
</dbReference>
<gene>
    <name evidence="3" type="ordered locus">Ilyop_2581</name>
</gene>
<evidence type="ECO:0000313" key="3">
    <source>
        <dbReference type="EMBL" id="ADO84339.1"/>
    </source>
</evidence>
<reference evidence="3 4" key="1">
    <citation type="journal article" date="2010" name="Stand. Genomic Sci.">
        <title>Complete genome sequence of Ilyobacter polytropus type strain (CuHbu1).</title>
        <authorList>
            <person name="Sikorski J."/>
            <person name="Chertkov O."/>
            <person name="Lapidus A."/>
            <person name="Nolan M."/>
            <person name="Lucas S."/>
            <person name="Del Rio T.G."/>
            <person name="Tice H."/>
            <person name="Cheng J.F."/>
            <person name="Tapia R."/>
            <person name="Han C."/>
            <person name="Goodwin L."/>
            <person name="Pitluck S."/>
            <person name="Liolios K."/>
            <person name="Ivanova N."/>
            <person name="Mavromatis K."/>
            <person name="Mikhailova N."/>
            <person name="Pati A."/>
            <person name="Chen A."/>
            <person name="Palaniappan K."/>
            <person name="Land M."/>
            <person name="Hauser L."/>
            <person name="Chang Y.J."/>
            <person name="Jeffries C.D."/>
            <person name="Brambilla E."/>
            <person name="Yasawong M."/>
            <person name="Rohde M."/>
            <person name="Pukall R."/>
            <person name="Spring S."/>
            <person name="Goker M."/>
            <person name="Woyke T."/>
            <person name="Bristow J."/>
            <person name="Eisen J.A."/>
            <person name="Markowitz V."/>
            <person name="Hugenholtz P."/>
            <person name="Kyrpides N.C."/>
            <person name="Klenk H.P."/>
        </authorList>
    </citation>
    <scope>NUCLEOTIDE SEQUENCE [LARGE SCALE GENOMIC DNA]</scope>
    <source>
        <strain evidence="4">ATCC 51220 / DSM 2926 / LMG 16218 / CuHBu1</strain>
        <plasmid evidence="4">pILYOP01</plasmid>
    </source>
</reference>
<accession>E3HC13</accession>
<protein>
    <submittedName>
        <fullName evidence="3">Uncharacterized protein</fullName>
    </submittedName>
</protein>
<dbReference type="PANTHER" id="PTHR30093:SF34">
    <property type="entry name" value="PREPILIN PEPTIDASE-DEPENDENT PROTEIN D"/>
    <property type="match status" value="1"/>
</dbReference>
<proteinExistence type="predicted"/>
<keyword evidence="2" id="KW-0812">Transmembrane</keyword>
<dbReference type="InterPro" id="IPR012902">
    <property type="entry name" value="N_methyl_site"/>
</dbReference>
<keyword evidence="2" id="KW-0472">Membrane</keyword>
<dbReference type="PRINTS" id="PR00813">
    <property type="entry name" value="BCTERIALGSPG"/>
</dbReference>
<evidence type="ECO:0000256" key="1">
    <source>
        <dbReference type="ARBA" id="ARBA00022481"/>
    </source>
</evidence>
<dbReference type="InterPro" id="IPR000983">
    <property type="entry name" value="Bac_GSPG_pilin"/>
</dbReference>
<keyword evidence="3" id="KW-0614">Plasmid</keyword>
<dbReference type="HOGENOM" id="CLU_1003900_0_0_0"/>
<dbReference type="GO" id="GO:0015627">
    <property type="term" value="C:type II protein secretion system complex"/>
    <property type="evidence" value="ECO:0007669"/>
    <property type="project" value="InterPro"/>
</dbReference>
<dbReference type="EMBL" id="CP002282">
    <property type="protein sequence ID" value="ADO84339.1"/>
    <property type="molecule type" value="Genomic_DNA"/>
</dbReference>
<name>E3HC13_ILYPC</name>
<organism evidence="3 4">
    <name type="scientific">Ilyobacter polytropus (strain ATCC 51220 / DSM 2926 / LMG 16218 / CuHBu1)</name>
    <dbReference type="NCBI Taxonomy" id="572544"/>
    <lineage>
        <taxon>Bacteria</taxon>
        <taxon>Fusobacteriati</taxon>
        <taxon>Fusobacteriota</taxon>
        <taxon>Fusobacteriia</taxon>
        <taxon>Fusobacteriales</taxon>
        <taxon>Fusobacteriaceae</taxon>
        <taxon>Ilyobacter</taxon>
    </lineage>
</organism>
<dbReference type="OrthoDB" id="156070at2"/>
<evidence type="ECO:0000256" key="2">
    <source>
        <dbReference type="SAM" id="Phobius"/>
    </source>
</evidence>
<feature type="transmembrane region" description="Helical" evidence="2">
    <location>
        <begin position="7"/>
        <end position="25"/>
    </location>
</feature>
<sequence length="277" mass="31329">MKKAFTLIELMIVISVIGLLSAIAISKFTDINKSAKVANVQGNLENLRTAIGIYYVKTSSYPDIENNEDLESIINLGYKFTEFYSRSTMPETPSSDTTSETNNVVSDRDNTGGWLYYYDEGEIYANLENGTYTGYESTEIWEEEDESATEIEELTSLGSTFEEISSAIISLMETLVMETGKYGRTWGDYRYTDLGLDPEEWAEAIDHIYYKPSGSTLLIEPEDGYTFIVTDSDGNTRELSSTLNWNLIYDDSDGNWYYHTVDEDNIIDISTLQVVES</sequence>